<reference evidence="12" key="1">
    <citation type="submission" date="2025-08" db="UniProtKB">
        <authorList>
            <consortium name="RefSeq"/>
        </authorList>
    </citation>
    <scope>IDENTIFICATION</scope>
    <source>
        <tissue evidence="12">Kidney</tissue>
    </source>
</reference>
<dbReference type="CTD" id="100"/>
<evidence type="ECO:0000256" key="5">
    <source>
        <dbReference type="ARBA" id="ARBA00012784"/>
    </source>
</evidence>
<dbReference type="InterPro" id="IPR006650">
    <property type="entry name" value="A/AMP_deam_AS"/>
</dbReference>
<dbReference type="AlphaFoldDB" id="A0A6P6CY43"/>
<feature type="domain" description="Adenosine deaminase" evidence="10">
    <location>
        <begin position="10"/>
        <end position="113"/>
    </location>
</feature>
<dbReference type="GO" id="GO:0005829">
    <property type="term" value="C:cytosol"/>
    <property type="evidence" value="ECO:0007669"/>
    <property type="project" value="TreeGrafter"/>
</dbReference>
<keyword evidence="8" id="KW-0378">Hydrolase</keyword>
<feature type="domain" description="Adenosine deaminase" evidence="10">
    <location>
        <begin position="164"/>
        <end position="314"/>
    </location>
</feature>
<dbReference type="InterPro" id="IPR001365">
    <property type="entry name" value="A_deaminase_dom"/>
</dbReference>
<keyword evidence="7" id="KW-0479">Metal-binding</keyword>
<keyword evidence="9" id="KW-0862">Zinc</keyword>
<dbReference type="GO" id="GO:0004000">
    <property type="term" value="F:adenosine deaminase activity"/>
    <property type="evidence" value="ECO:0007669"/>
    <property type="project" value="TreeGrafter"/>
</dbReference>
<dbReference type="GeneID" id="105298263"/>
<dbReference type="GO" id="GO:0060169">
    <property type="term" value="P:negative regulation of adenosine receptor signaling pathway"/>
    <property type="evidence" value="ECO:0007669"/>
    <property type="project" value="TreeGrafter"/>
</dbReference>
<dbReference type="InterPro" id="IPR006330">
    <property type="entry name" value="Ado/ade_deaminase"/>
</dbReference>
<dbReference type="GO" id="GO:0042110">
    <property type="term" value="P:T cell activation"/>
    <property type="evidence" value="ECO:0007669"/>
    <property type="project" value="TreeGrafter"/>
</dbReference>
<dbReference type="PANTHER" id="PTHR11409">
    <property type="entry name" value="ADENOSINE DEAMINASE"/>
    <property type="match status" value="1"/>
</dbReference>
<evidence type="ECO:0000256" key="3">
    <source>
        <dbReference type="ARBA" id="ARBA00004321"/>
    </source>
</evidence>
<dbReference type="Gene3D" id="3.20.20.140">
    <property type="entry name" value="Metal-dependent hydrolases"/>
    <property type="match status" value="2"/>
</dbReference>
<protein>
    <recommendedName>
        <fullName evidence="6">Adenosine deaminase</fullName>
        <ecNumber evidence="5">3.5.4.4</ecNumber>
    </recommendedName>
</protein>
<dbReference type="KEGG" id="pvp:105298263"/>
<comment type="similarity">
    <text evidence="4">Belongs to the metallo-dependent hydrolases superfamily. Adenosine and AMP deaminases family.</text>
</comment>
<gene>
    <name evidence="12" type="primary">ADA</name>
</gene>
<evidence type="ECO:0000256" key="4">
    <source>
        <dbReference type="ARBA" id="ARBA00006676"/>
    </source>
</evidence>
<keyword evidence="11" id="KW-1185">Reference proteome</keyword>
<proteinExistence type="inferred from homology"/>
<comment type="cofactor">
    <cofactor evidence="1">
        <name>Zn(2+)</name>
        <dbReference type="ChEBI" id="CHEBI:29105"/>
    </cofactor>
</comment>
<evidence type="ECO:0000313" key="12">
    <source>
        <dbReference type="RefSeq" id="XP_023391820.1"/>
    </source>
</evidence>
<evidence type="ECO:0000256" key="2">
    <source>
        <dbReference type="ARBA" id="ARBA00004296"/>
    </source>
</evidence>
<sequence length="375" mass="42089">MTQTPAFDKPKVELHVHLDGAIKPETILYYGRKRGIALPASTAKELQDFIGMDKPLSLPGFLAKFDYYMPAIAGCREAIKRIAYEFVEMKAKEGVVYVEVRYSPHLLANSKVEPISWHQAETRLPYLEGASLTVGMVQAAETQDPKRRGGRARWGPPGPPMTWLLPFQEAVRSNIHRTVHAGEVGSAEVVRAAVDTLKAQRLGHGYHTVEDEALYKRLRQENMHFEVCPWSSYLTGAWKPDTQHAVVRFKNDRANYSLNTDDPLIFKSTLDTDYQMTKRDMGFTEEEFKRLNINAAKSSFLPEGEKRELLDLLYHAYGMPPSAAAGTFPSELLGARLARLSVGLRARCPPFLSWVAPRMCDDSLGTSPWLVAASH</sequence>
<accession>A0A6P6CY43</accession>
<dbReference type="GO" id="GO:0046103">
    <property type="term" value="P:inosine biosynthetic process"/>
    <property type="evidence" value="ECO:0007669"/>
    <property type="project" value="TreeGrafter"/>
</dbReference>
<evidence type="ECO:0000256" key="9">
    <source>
        <dbReference type="ARBA" id="ARBA00022833"/>
    </source>
</evidence>
<evidence type="ECO:0000256" key="7">
    <source>
        <dbReference type="ARBA" id="ARBA00022723"/>
    </source>
</evidence>
<dbReference type="GO" id="GO:0009897">
    <property type="term" value="C:external side of plasma membrane"/>
    <property type="evidence" value="ECO:0007669"/>
    <property type="project" value="TreeGrafter"/>
</dbReference>
<dbReference type="PROSITE" id="PS00485">
    <property type="entry name" value="A_DEAMINASE"/>
    <property type="match status" value="1"/>
</dbReference>
<dbReference type="FunFam" id="3.20.20.140:FF:000086">
    <property type="entry name" value="Adenosine deaminase"/>
    <property type="match status" value="1"/>
</dbReference>
<evidence type="ECO:0000256" key="6">
    <source>
        <dbReference type="ARBA" id="ARBA00018099"/>
    </source>
</evidence>
<organism evidence="11 12">
    <name type="scientific">Pteropus vampyrus</name>
    <name type="common">Large flying fox</name>
    <dbReference type="NCBI Taxonomy" id="132908"/>
    <lineage>
        <taxon>Eukaryota</taxon>
        <taxon>Metazoa</taxon>
        <taxon>Chordata</taxon>
        <taxon>Craniata</taxon>
        <taxon>Vertebrata</taxon>
        <taxon>Euteleostomi</taxon>
        <taxon>Mammalia</taxon>
        <taxon>Eutheria</taxon>
        <taxon>Laurasiatheria</taxon>
        <taxon>Chiroptera</taxon>
        <taxon>Yinpterochiroptera</taxon>
        <taxon>Pteropodoidea</taxon>
        <taxon>Pteropodidae</taxon>
        <taxon>Pteropodinae</taxon>
        <taxon>Pteropus</taxon>
    </lineage>
</organism>
<evidence type="ECO:0000256" key="1">
    <source>
        <dbReference type="ARBA" id="ARBA00001947"/>
    </source>
</evidence>
<dbReference type="GO" id="GO:0006154">
    <property type="term" value="P:adenosine catabolic process"/>
    <property type="evidence" value="ECO:0007669"/>
    <property type="project" value="TreeGrafter"/>
</dbReference>
<dbReference type="SUPFAM" id="SSF51556">
    <property type="entry name" value="Metallo-dependent hydrolases"/>
    <property type="match status" value="1"/>
</dbReference>
<dbReference type="GO" id="GO:0046872">
    <property type="term" value="F:metal ion binding"/>
    <property type="evidence" value="ECO:0007669"/>
    <property type="project" value="UniProtKB-KW"/>
</dbReference>
<evidence type="ECO:0000256" key="8">
    <source>
        <dbReference type="ARBA" id="ARBA00022801"/>
    </source>
</evidence>
<dbReference type="GO" id="GO:0009168">
    <property type="term" value="P:purine ribonucleoside monophosphate biosynthetic process"/>
    <property type="evidence" value="ECO:0007669"/>
    <property type="project" value="InterPro"/>
</dbReference>
<dbReference type="RefSeq" id="XP_023391820.1">
    <property type="nucleotide sequence ID" value="XM_023536052.1"/>
</dbReference>
<dbReference type="InterPro" id="IPR032466">
    <property type="entry name" value="Metal_Hydrolase"/>
</dbReference>
<dbReference type="OrthoDB" id="272271at2759"/>
<dbReference type="Proteomes" id="UP000515202">
    <property type="component" value="Unplaced"/>
</dbReference>
<evidence type="ECO:0000259" key="10">
    <source>
        <dbReference type="Pfam" id="PF00962"/>
    </source>
</evidence>
<evidence type="ECO:0000313" key="11">
    <source>
        <dbReference type="Proteomes" id="UP000515202"/>
    </source>
</evidence>
<dbReference type="PANTHER" id="PTHR11409:SF43">
    <property type="entry name" value="ADENOSINE DEAMINASE"/>
    <property type="match status" value="1"/>
</dbReference>
<dbReference type="EC" id="3.5.4.4" evidence="5"/>
<dbReference type="Pfam" id="PF00962">
    <property type="entry name" value="A_deaminase"/>
    <property type="match status" value="2"/>
</dbReference>
<dbReference type="GO" id="GO:0060205">
    <property type="term" value="C:cytoplasmic vesicle lumen"/>
    <property type="evidence" value="ECO:0007669"/>
    <property type="project" value="UniProtKB-SubCell"/>
</dbReference>
<comment type="subcellular location">
    <subcellularLocation>
        <location evidence="2">Cell membrane</location>
        <topology evidence="2">Peripheral membrane protein</topology>
        <orientation evidence="2">Extracellular side</orientation>
    </subcellularLocation>
    <subcellularLocation>
        <location evidence="3">Cytoplasmic vesicle lumen</location>
    </subcellularLocation>
</comment>
<name>A0A6P6CY43_PTEVA</name>
<dbReference type="GO" id="GO:0043103">
    <property type="term" value="P:hypoxanthine salvage"/>
    <property type="evidence" value="ECO:0007669"/>
    <property type="project" value="TreeGrafter"/>
</dbReference>